<dbReference type="AlphaFoldDB" id="A0A0F9J5X0"/>
<protein>
    <submittedName>
        <fullName evidence="1">Uncharacterized protein</fullName>
    </submittedName>
</protein>
<feature type="non-terminal residue" evidence="1">
    <location>
        <position position="464"/>
    </location>
</feature>
<proteinExistence type="predicted"/>
<organism evidence="1">
    <name type="scientific">marine sediment metagenome</name>
    <dbReference type="NCBI Taxonomy" id="412755"/>
    <lineage>
        <taxon>unclassified sequences</taxon>
        <taxon>metagenomes</taxon>
        <taxon>ecological metagenomes</taxon>
    </lineage>
</organism>
<reference evidence="1" key="1">
    <citation type="journal article" date="2015" name="Nature">
        <title>Complex archaea that bridge the gap between prokaryotes and eukaryotes.</title>
        <authorList>
            <person name="Spang A."/>
            <person name="Saw J.H."/>
            <person name="Jorgensen S.L."/>
            <person name="Zaremba-Niedzwiedzka K."/>
            <person name="Martijn J."/>
            <person name="Lind A.E."/>
            <person name="van Eijk R."/>
            <person name="Schleper C."/>
            <person name="Guy L."/>
            <person name="Ettema T.J."/>
        </authorList>
    </citation>
    <scope>NUCLEOTIDE SEQUENCE</scope>
</reference>
<gene>
    <name evidence="1" type="ORF">LCGC14_1862940</name>
</gene>
<accession>A0A0F9J5X0</accession>
<dbReference type="EMBL" id="LAZR01018881">
    <property type="protein sequence ID" value="KKL94607.1"/>
    <property type="molecule type" value="Genomic_DNA"/>
</dbReference>
<comment type="caution">
    <text evidence="1">The sequence shown here is derived from an EMBL/GenBank/DDBJ whole genome shotgun (WGS) entry which is preliminary data.</text>
</comment>
<name>A0A0F9J5X0_9ZZZZ</name>
<evidence type="ECO:0000313" key="1">
    <source>
        <dbReference type="EMBL" id="KKL94607.1"/>
    </source>
</evidence>
<sequence>MKPYKAKDIWKEKYSVLATMLERMLAGEDMRAVFLDYDYKQDIENRVMLSKLTEFELSILEEILYSSIKTSLSRLSKDLETSEKKLLSVLEKFEKANLLKIDGEIIDIDKKMRKYFEFEYQRFEENFKPDLLFINNLLHKIPIHILPIWYSIPKSSNNIFASIIDKYLLTPQIFQRHLENIECENSTFLGIVEDVYNSENFEVTSADLQKKYSLEKETYLEIILLLEFNLLCFQSYKKTKNGYVEIITPFHEYKDYLQYLNQTKTLSIKDTKKLIRKRKNPFGFAEDLCSVLKMAKKPLSKATVEKNIKIELSIKDSAIIVSKSYIDSIINKLLKIEFLSQKKDLLQTTISGKKWLDFNLENKALHLYYHTLNTLDEEESFKHLINEKSIREAEKSIIRVLDSTWVYFDDFSKGIIAAITDEHLVKIKHSGKAYKYSIASYSKEEILFVKKIIFERLFEAGFVS</sequence>